<reference evidence="1 2" key="1">
    <citation type="journal article" date="2016" name="Nat. Commun.">
        <title>Ectomycorrhizal ecology is imprinted in the genome of the dominant symbiotic fungus Cenococcum geophilum.</title>
        <authorList>
            <consortium name="DOE Joint Genome Institute"/>
            <person name="Peter M."/>
            <person name="Kohler A."/>
            <person name="Ohm R.A."/>
            <person name="Kuo A."/>
            <person name="Krutzmann J."/>
            <person name="Morin E."/>
            <person name="Arend M."/>
            <person name="Barry K.W."/>
            <person name="Binder M."/>
            <person name="Choi C."/>
            <person name="Clum A."/>
            <person name="Copeland A."/>
            <person name="Grisel N."/>
            <person name="Haridas S."/>
            <person name="Kipfer T."/>
            <person name="LaButti K."/>
            <person name="Lindquist E."/>
            <person name="Lipzen A."/>
            <person name="Maire R."/>
            <person name="Meier B."/>
            <person name="Mihaltcheva S."/>
            <person name="Molinier V."/>
            <person name="Murat C."/>
            <person name="Poggeler S."/>
            <person name="Quandt C.A."/>
            <person name="Sperisen C."/>
            <person name="Tritt A."/>
            <person name="Tisserant E."/>
            <person name="Crous P.W."/>
            <person name="Henrissat B."/>
            <person name="Nehls U."/>
            <person name="Egli S."/>
            <person name="Spatafora J.W."/>
            <person name="Grigoriev I.V."/>
            <person name="Martin F.M."/>
        </authorList>
    </citation>
    <scope>NUCLEOTIDE SEQUENCE [LARGE SCALE GENOMIC DNA]</scope>
    <source>
        <strain evidence="1 2">CBS 207.34</strain>
    </source>
</reference>
<dbReference type="OrthoDB" id="2830640at2759"/>
<protein>
    <submittedName>
        <fullName evidence="1">Uncharacterized protein</fullName>
    </submittedName>
</protein>
<name>A0A8E2JTP6_9PEZI</name>
<dbReference type="Proteomes" id="UP000250140">
    <property type="component" value="Unassembled WGS sequence"/>
</dbReference>
<sequence length="223" mass="25407">MDALRRNHLNEFKELFSTSDNLRYLELWNFKDPMRDISGEGYIDRDNLAAWLRIQSCRRIYQADFEVAGFMIQNTYGATLPSSVALSHDRRRHLTSVLVHSLPNDEASTIIQDITMRREDITLPILLPYLFLVSRAKSANTKLVDGTLEILKIERKTGIRVNFHPGKQCCSAQSGASDGRNLCDHVDFDQVTGDLTSLSSKLAYCEYICEAFLLVLDSLEKNQ</sequence>
<evidence type="ECO:0000313" key="1">
    <source>
        <dbReference type="EMBL" id="OCL08972.1"/>
    </source>
</evidence>
<accession>A0A8E2JTP6</accession>
<keyword evidence="2" id="KW-1185">Reference proteome</keyword>
<proteinExistence type="predicted"/>
<dbReference type="EMBL" id="KV749544">
    <property type="protein sequence ID" value="OCL08972.1"/>
    <property type="molecule type" value="Genomic_DNA"/>
</dbReference>
<gene>
    <name evidence="1" type="ORF">AOQ84DRAFT_405628</name>
</gene>
<organism evidence="1 2">
    <name type="scientific">Glonium stellatum</name>
    <dbReference type="NCBI Taxonomy" id="574774"/>
    <lineage>
        <taxon>Eukaryota</taxon>
        <taxon>Fungi</taxon>
        <taxon>Dikarya</taxon>
        <taxon>Ascomycota</taxon>
        <taxon>Pezizomycotina</taxon>
        <taxon>Dothideomycetes</taxon>
        <taxon>Pleosporomycetidae</taxon>
        <taxon>Gloniales</taxon>
        <taxon>Gloniaceae</taxon>
        <taxon>Glonium</taxon>
    </lineage>
</organism>
<evidence type="ECO:0000313" key="2">
    <source>
        <dbReference type="Proteomes" id="UP000250140"/>
    </source>
</evidence>
<dbReference type="AlphaFoldDB" id="A0A8E2JTP6"/>